<geneLocation type="plasmid" evidence="2 3">
    <name>unnamed2</name>
</geneLocation>
<dbReference type="InterPro" id="IPR002559">
    <property type="entry name" value="Transposase_11"/>
</dbReference>
<name>A0ABY8MCL4_9HYPH</name>
<sequence length="204" mass="23584">MKSLSRTFRNRCPRLTEIRVPYFVKPALKGNQSALRDDVSLFVTEQKAKQYADTAISRHETVDGDHGRIETRTTTVLHDVAWLQQRHKWPALKSVVIIDSIREIGSKTERETRLYISSLKLPADKLGPIVRSHWAIENSLHWVLDMVFRDDECRVRTENAPANFTTIKHIATNLLRLPTTRDSLRSRRKIAAWDDDFLASLIAR</sequence>
<accession>A0ABY8MCL4</accession>
<evidence type="ECO:0000313" key="2">
    <source>
        <dbReference type="EMBL" id="WGI72265.1"/>
    </source>
</evidence>
<keyword evidence="2" id="KW-0614">Plasmid</keyword>
<dbReference type="PANTHER" id="PTHR30298">
    <property type="entry name" value="H REPEAT-ASSOCIATED PREDICTED TRANSPOSASE"/>
    <property type="match status" value="1"/>
</dbReference>
<dbReference type="EMBL" id="CP123002">
    <property type="protein sequence ID" value="WGI72265.1"/>
    <property type="molecule type" value="Genomic_DNA"/>
</dbReference>
<reference evidence="2 3" key="1">
    <citation type="submission" date="2023-04" db="EMBL/GenBank/DDBJ databases">
        <title>Neorhizobium petrolearium OS53, complete genome.</title>
        <authorList>
            <person name="Yu T."/>
        </authorList>
    </citation>
    <scope>NUCLEOTIDE SEQUENCE [LARGE SCALE GENOMIC DNA]</scope>
    <source>
        <strain evidence="2 3">OS53</strain>
        <plasmid evidence="2 3">unnamed2</plasmid>
    </source>
</reference>
<dbReference type="RefSeq" id="WP_210058904.1">
    <property type="nucleotide sequence ID" value="NZ_CP123002.1"/>
</dbReference>
<feature type="domain" description="Transposase IS4-like" evidence="1">
    <location>
        <begin position="29"/>
        <end position="174"/>
    </location>
</feature>
<organism evidence="2 3">
    <name type="scientific">Neorhizobium petrolearium</name>
    <dbReference type="NCBI Taxonomy" id="515361"/>
    <lineage>
        <taxon>Bacteria</taxon>
        <taxon>Pseudomonadati</taxon>
        <taxon>Pseudomonadota</taxon>
        <taxon>Alphaproteobacteria</taxon>
        <taxon>Hyphomicrobiales</taxon>
        <taxon>Rhizobiaceae</taxon>
        <taxon>Rhizobium/Agrobacterium group</taxon>
        <taxon>Neorhizobium</taxon>
    </lineage>
</organism>
<dbReference type="InterPro" id="IPR051698">
    <property type="entry name" value="Transposase_11-like"/>
</dbReference>
<dbReference type="Pfam" id="PF01609">
    <property type="entry name" value="DDE_Tnp_1"/>
    <property type="match status" value="1"/>
</dbReference>
<keyword evidence="3" id="KW-1185">Reference proteome</keyword>
<protein>
    <submittedName>
        <fullName evidence="2">ISAs1 family transposase</fullName>
    </submittedName>
</protein>
<dbReference type="PANTHER" id="PTHR30298:SF0">
    <property type="entry name" value="PROTEIN YBFL-RELATED"/>
    <property type="match status" value="1"/>
</dbReference>
<dbReference type="Proteomes" id="UP001227095">
    <property type="component" value="Plasmid unnamed2"/>
</dbReference>
<gene>
    <name evidence="2" type="ORF">QEO92_32470</name>
</gene>
<evidence type="ECO:0000259" key="1">
    <source>
        <dbReference type="Pfam" id="PF01609"/>
    </source>
</evidence>
<dbReference type="InterPro" id="IPR047647">
    <property type="entry name" value="ISAs1_transpos"/>
</dbReference>
<evidence type="ECO:0000313" key="3">
    <source>
        <dbReference type="Proteomes" id="UP001227095"/>
    </source>
</evidence>
<dbReference type="NCBIfam" id="NF033564">
    <property type="entry name" value="transpos_ISAs1"/>
    <property type="match status" value="1"/>
</dbReference>
<proteinExistence type="predicted"/>